<accession>A0A0E3ZZT8</accession>
<dbReference type="RefSeq" id="WP_046577503.1">
    <property type="nucleotide sequence ID" value="NZ_CP010429.1"/>
</dbReference>
<dbReference type="HOGENOM" id="CLU_1874142_0_0_10"/>
<sequence>MKRWLFVFSLMPVVFGACQKEATIGPAVLLFKRWQVYQTRDVSSPTWTMQTPGTYYDLEYRQDGTVIYYKDSVVTATPCCAGSRFERKGVFIQYAEFPACPTVYCGASTDAQILALNDTLLELQTGDRITQYKPAP</sequence>
<gene>
    <name evidence="1" type="ORF">SD10_24335</name>
</gene>
<dbReference type="OrthoDB" id="960927at2"/>
<evidence type="ECO:0000313" key="2">
    <source>
        <dbReference type="Proteomes" id="UP000033054"/>
    </source>
</evidence>
<evidence type="ECO:0000313" key="1">
    <source>
        <dbReference type="EMBL" id="AKD57558.1"/>
    </source>
</evidence>
<dbReference type="Proteomes" id="UP000033054">
    <property type="component" value="Chromosome"/>
</dbReference>
<organism evidence="1 2">
    <name type="scientific">Spirosoma radiotolerans</name>
    <dbReference type="NCBI Taxonomy" id="1379870"/>
    <lineage>
        <taxon>Bacteria</taxon>
        <taxon>Pseudomonadati</taxon>
        <taxon>Bacteroidota</taxon>
        <taxon>Cytophagia</taxon>
        <taxon>Cytophagales</taxon>
        <taxon>Cytophagaceae</taxon>
        <taxon>Spirosoma</taxon>
    </lineage>
</organism>
<reference evidence="1 2" key="1">
    <citation type="journal article" date="2014" name="Curr. Microbiol.">
        <title>Spirosoma radiotolerans sp. nov., a gamma-radiation-resistant bacterium isolated from gamma ray-irradiated soil.</title>
        <authorList>
            <person name="Lee J.J."/>
            <person name="Srinivasan S."/>
            <person name="Lim S."/>
            <person name="Joe M."/>
            <person name="Im S."/>
            <person name="Bae S.I."/>
            <person name="Park K.R."/>
            <person name="Han J.H."/>
            <person name="Park S.H."/>
            <person name="Joo B.M."/>
            <person name="Park S.J."/>
            <person name="Kim M.K."/>
        </authorList>
    </citation>
    <scope>NUCLEOTIDE SEQUENCE [LARGE SCALE GENOMIC DNA]</scope>
    <source>
        <strain evidence="1 2">DG5A</strain>
    </source>
</reference>
<evidence type="ECO:0008006" key="3">
    <source>
        <dbReference type="Google" id="ProtNLM"/>
    </source>
</evidence>
<proteinExistence type="predicted"/>
<protein>
    <recommendedName>
        <fullName evidence="3">Lipoprotein</fullName>
    </recommendedName>
</protein>
<dbReference type="PATRIC" id="fig|1379870.5.peg.5264"/>
<dbReference type="KEGG" id="srd:SD10_24335"/>
<keyword evidence="2" id="KW-1185">Reference proteome</keyword>
<dbReference type="EMBL" id="CP010429">
    <property type="protein sequence ID" value="AKD57558.1"/>
    <property type="molecule type" value="Genomic_DNA"/>
</dbReference>
<dbReference type="AlphaFoldDB" id="A0A0E3ZZT8"/>
<name>A0A0E3ZZT8_9BACT</name>
<dbReference type="PROSITE" id="PS51257">
    <property type="entry name" value="PROKAR_LIPOPROTEIN"/>
    <property type="match status" value="1"/>
</dbReference>